<gene>
    <name evidence="1" type="ORF">CPB84DRAFT_848609</name>
</gene>
<comment type="caution">
    <text evidence="1">The sequence shown here is derived from an EMBL/GenBank/DDBJ whole genome shotgun (WGS) entry which is preliminary data.</text>
</comment>
<evidence type="ECO:0000313" key="2">
    <source>
        <dbReference type="Proteomes" id="UP000724874"/>
    </source>
</evidence>
<dbReference type="AlphaFoldDB" id="A0A9P5TP53"/>
<dbReference type="OrthoDB" id="2995895at2759"/>
<accession>A0A9P5TP53</accession>
<dbReference type="InterPro" id="IPR032675">
    <property type="entry name" value="LRR_dom_sf"/>
</dbReference>
<dbReference type="SUPFAM" id="SSF52058">
    <property type="entry name" value="L domain-like"/>
    <property type="match status" value="1"/>
</dbReference>
<reference evidence="1" key="1">
    <citation type="submission" date="2020-11" db="EMBL/GenBank/DDBJ databases">
        <authorList>
            <consortium name="DOE Joint Genome Institute"/>
            <person name="Ahrendt S."/>
            <person name="Riley R."/>
            <person name="Andreopoulos W."/>
            <person name="LaButti K."/>
            <person name="Pangilinan J."/>
            <person name="Ruiz-duenas F.J."/>
            <person name="Barrasa J.M."/>
            <person name="Sanchez-Garcia M."/>
            <person name="Camarero S."/>
            <person name="Miyauchi S."/>
            <person name="Serrano A."/>
            <person name="Linde D."/>
            <person name="Babiker R."/>
            <person name="Drula E."/>
            <person name="Ayuso-Fernandez I."/>
            <person name="Pacheco R."/>
            <person name="Padilla G."/>
            <person name="Ferreira P."/>
            <person name="Barriuso J."/>
            <person name="Kellner H."/>
            <person name="Castanera R."/>
            <person name="Alfaro M."/>
            <person name="Ramirez L."/>
            <person name="Pisabarro A.G."/>
            <person name="Kuo A."/>
            <person name="Tritt A."/>
            <person name="Lipzen A."/>
            <person name="He G."/>
            <person name="Yan M."/>
            <person name="Ng V."/>
            <person name="Cullen D."/>
            <person name="Martin F."/>
            <person name="Rosso M.-N."/>
            <person name="Henrissat B."/>
            <person name="Hibbett D."/>
            <person name="Martinez A.T."/>
            <person name="Grigoriev I.V."/>
        </authorList>
    </citation>
    <scope>NUCLEOTIDE SEQUENCE</scope>
    <source>
        <strain evidence="1">AH 44721</strain>
    </source>
</reference>
<keyword evidence="2" id="KW-1185">Reference proteome</keyword>
<dbReference type="Proteomes" id="UP000724874">
    <property type="component" value="Unassembled WGS sequence"/>
</dbReference>
<evidence type="ECO:0008006" key="3">
    <source>
        <dbReference type="Google" id="ProtNLM"/>
    </source>
</evidence>
<dbReference type="EMBL" id="JADNYJ010000035">
    <property type="protein sequence ID" value="KAF8902586.1"/>
    <property type="molecule type" value="Genomic_DNA"/>
</dbReference>
<protein>
    <recommendedName>
        <fullName evidence="3">F-box domain-containing protein</fullName>
    </recommendedName>
</protein>
<proteinExistence type="predicted"/>
<dbReference type="Gene3D" id="3.80.10.10">
    <property type="entry name" value="Ribonuclease Inhibitor"/>
    <property type="match status" value="1"/>
</dbReference>
<sequence length="534" mass="60011">MHSSKLLTDLPAELISDISANLPLVYRPTTLLSLALTCRHFHYIVVPRLLYRDSSNESNPPLSHYIRHLCIESIVELPLSEPKHSIAMLHELLDLHGLPQLSALTLHLEDVEMDGASYADFEADYPLIPPLLWKSLRARCPRLKKIFFDNPEFPLQAEVIEKDIFSQDLTSIRVHCDCDSEGLQSSNLHTLDLHLCEIDILPPMNGSLLTCIFTNLHTLILNDFNLCGETNPVSTFWKNHLCIEHLEMGELMFGDWFENFEAGMLPNLKYLRCDANTALILLPHVSKTLVGLGVFDTFGAQGTYLLRKICPGGILPELRSLSIYRHTRMSANPQTGCEWLESVGVPGQEADLTSTFNEIPDALELFRKHNTTLQRPASTIFNESYIAQIAKAAPKLEELELTGTSDESLGSLTASLSLIPNLRRLNFSGPGSFIPFFMSSIKWKEYADITKLLTLPLYPQDVSKYSPGSFAECVRDLANGCPTLETITTGDKAGQFLIRDGLSARIEREFERGPVKKVRKVKAWGYVVGREEEW</sequence>
<name>A0A9P5TP53_GYMJU</name>
<evidence type="ECO:0000313" key="1">
    <source>
        <dbReference type="EMBL" id="KAF8902586.1"/>
    </source>
</evidence>
<organism evidence="1 2">
    <name type="scientific">Gymnopilus junonius</name>
    <name type="common">Spectacular rustgill mushroom</name>
    <name type="synonym">Gymnopilus spectabilis subsp. junonius</name>
    <dbReference type="NCBI Taxonomy" id="109634"/>
    <lineage>
        <taxon>Eukaryota</taxon>
        <taxon>Fungi</taxon>
        <taxon>Dikarya</taxon>
        <taxon>Basidiomycota</taxon>
        <taxon>Agaricomycotina</taxon>
        <taxon>Agaricomycetes</taxon>
        <taxon>Agaricomycetidae</taxon>
        <taxon>Agaricales</taxon>
        <taxon>Agaricineae</taxon>
        <taxon>Hymenogastraceae</taxon>
        <taxon>Gymnopilus</taxon>
    </lineage>
</organism>
<dbReference type="CDD" id="cd09917">
    <property type="entry name" value="F-box_SF"/>
    <property type="match status" value="1"/>
</dbReference>